<dbReference type="EMBL" id="CP022515">
    <property type="protein sequence ID" value="ASO05694.1"/>
    <property type="molecule type" value="Genomic_DNA"/>
</dbReference>
<reference evidence="1 2" key="1">
    <citation type="submission" date="2017-07" db="EMBL/GenBank/DDBJ databases">
        <title>Genome Sequence of Arenibacter algicola Strain SMS7 Isolated from a culture of the Diatom Skeletonema marinoi.</title>
        <authorList>
            <person name="Topel M."/>
            <person name="Pinder M.I.M."/>
            <person name="Johansson O.N."/>
            <person name="Kourtchenko O."/>
            <person name="Godhe A."/>
            <person name="Clarke A.K."/>
        </authorList>
    </citation>
    <scope>NUCLEOTIDE SEQUENCE [LARGE SCALE GENOMIC DNA]</scope>
    <source>
        <strain evidence="1 2">SMS7</strain>
    </source>
</reference>
<gene>
    <name evidence="1" type="ORF">AREALGSMS7_02241</name>
</gene>
<accession>A0A221UWG9</accession>
<protein>
    <submittedName>
        <fullName evidence="1">Uncharacterized protein</fullName>
    </submittedName>
</protein>
<sequence length="89" mass="10689">MEVNLAYYRKKDWRKFLKLIDDPENMDETWKEWHKSYLKIKRSLTSHGLNVNDIVIDLNELRNYCLTNNHTGSVYKTGPLVQRCGKCWI</sequence>
<evidence type="ECO:0000313" key="1">
    <source>
        <dbReference type="EMBL" id="ASO05694.1"/>
    </source>
</evidence>
<evidence type="ECO:0000313" key="2">
    <source>
        <dbReference type="Proteomes" id="UP000204551"/>
    </source>
</evidence>
<organism evidence="1 2">
    <name type="scientific">Arenibacter algicola</name>
    <dbReference type="NCBI Taxonomy" id="616991"/>
    <lineage>
        <taxon>Bacteria</taxon>
        <taxon>Pseudomonadati</taxon>
        <taxon>Bacteroidota</taxon>
        <taxon>Flavobacteriia</taxon>
        <taxon>Flavobacteriales</taxon>
        <taxon>Flavobacteriaceae</taxon>
        <taxon>Arenibacter</taxon>
    </lineage>
</organism>
<name>A0A221UWG9_9FLAO</name>
<dbReference type="KEGG" id="aalg:AREALGSMS7_02241"/>
<dbReference type="AlphaFoldDB" id="A0A221UWG9"/>
<dbReference type="Proteomes" id="UP000204551">
    <property type="component" value="Chromosome"/>
</dbReference>
<proteinExistence type="predicted"/>